<proteinExistence type="predicted"/>
<feature type="compositionally biased region" description="Low complexity" evidence="1">
    <location>
        <begin position="115"/>
        <end position="133"/>
    </location>
</feature>
<dbReference type="InterPro" id="IPR001387">
    <property type="entry name" value="Cro/C1-type_HTH"/>
</dbReference>
<dbReference type="Proteomes" id="UP000324101">
    <property type="component" value="Chromosome"/>
</dbReference>
<dbReference type="Gene3D" id="1.10.260.40">
    <property type="entry name" value="lambda repressor-like DNA-binding domains"/>
    <property type="match status" value="1"/>
</dbReference>
<keyword evidence="2" id="KW-1133">Transmembrane helix</keyword>
<feature type="region of interest" description="Disordered" evidence="1">
    <location>
        <begin position="198"/>
        <end position="282"/>
    </location>
</feature>
<evidence type="ECO:0000313" key="5">
    <source>
        <dbReference type="Proteomes" id="UP000324101"/>
    </source>
</evidence>
<dbReference type="CDD" id="cd00093">
    <property type="entry name" value="HTH_XRE"/>
    <property type="match status" value="1"/>
</dbReference>
<feature type="compositionally biased region" description="Low complexity" evidence="1">
    <location>
        <begin position="239"/>
        <end position="264"/>
    </location>
</feature>
<dbReference type="PROSITE" id="PS50943">
    <property type="entry name" value="HTH_CROC1"/>
    <property type="match status" value="1"/>
</dbReference>
<evidence type="ECO:0000313" key="4">
    <source>
        <dbReference type="EMBL" id="QES58202.1"/>
    </source>
</evidence>
<reference evidence="4 5" key="1">
    <citation type="submission" date="2018-05" db="EMBL/GenBank/DDBJ databases">
        <title>Streptomyces venezuelae.</title>
        <authorList>
            <person name="Kim W."/>
            <person name="Lee N."/>
            <person name="Cho B.-K."/>
        </authorList>
    </citation>
    <scope>NUCLEOTIDE SEQUENCE [LARGE SCALE GENOMIC DNA]</scope>
    <source>
        <strain evidence="4 5">ATCC 21018</strain>
    </source>
</reference>
<feature type="region of interest" description="Disordered" evidence="1">
    <location>
        <begin position="83"/>
        <end position="134"/>
    </location>
</feature>
<dbReference type="RefSeq" id="WP_150261114.1">
    <property type="nucleotide sequence ID" value="NZ_CP029189.1"/>
</dbReference>
<feature type="domain" description="HTH cro/C1-type" evidence="3">
    <location>
        <begin position="14"/>
        <end position="69"/>
    </location>
</feature>
<sequence length="482" mass="48829">MSQDTAGPRFAGLLRELKDRSGLSYGTLAKRLHMSPSTLHRYCSGEVVPADYAPVERLARLCKASPEELLALHRDWVRADTNRRRRNADTHGTGEGATAAAAGTGTPVPERAETAETVPEAAAEPAEAAEAVPELPPEPAEVAETAADVAEVTAAAAAAEPSPAPSPARRARPRGAVLAGIAVTVVAAVTALAGVLPLDAGPADRGTDVRNTPAGAAGRSPGEEQTPGGPPGPTPSGSPSPSASSSPSAPAASPDAAPDAPAAGNGTGGSDAGGDTAAGTPVKVTTRPHTWEAPCGQHYLIDKPPAQVGPPPVEGDAPAWVAAAGAVPAGEQYVTLTLQGSGPDTVVLDGMTVRTVAKRAPLPWNDYAMGYPGVGCGAGVPTRSFDVALDSARPAVAPVPGQRGFPFSVSESEPEVFHVKAVTSAHDVSWYLELSWSSGSRHGTLKIDHNGRPFRTSGRGGRPGYEFPLGGDGWVTAGTVGR</sequence>
<dbReference type="SMART" id="SM00530">
    <property type="entry name" value="HTH_XRE"/>
    <property type="match status" value="1"/>
</dbReference>
<organism evidence="4 5">
    <name type="scientific">Streptomyces venezuelae</name>
    <dbReference type="NCBI Taxonomy" id="54571"/>
    <lineage>
        <taxon>Bacteria</taxon>
        <taxon>Bacillati</taxon>
        <taxon>Actinomycetota</taxon>
        <taxon>Actinomycetes</taxon>
        <taxon>Kitasatosporales</taxon>
        <taxon>Streptomycetaceae</taxon>
        <taxon>Streptomyces</taxon>
    </lineage>
</organism>
<feature type="compositionally biased region" description="Pro residues" evidence="1">
    <location>
        <begin position="228"/>
        <end position="238"/>
    </location>
</feature>
<protein>
    <submittedName>
        <fullName evidence="4">Transcriptional regulator</fullName>
    </submittedName>
</protein>
<dbReference type="EMBL" id="CP029189">
    <property type="protein sequence ID" value="QES58202.1"/>
    <property type="molecule type" value="Genomic_DNA"/>
</dbReference>
<dbReference type="AlphaFoldDB" id="A0A5P2DSN9"/>
<gene>
    <name evidence="4" type="ORF">DEJ51_32045</name>
</gene>
<dbReference type="Pfam" id="PF13560">
    <property type="entry name" value="HTH_31"/>
    <property type="match status" value="1"/>
</dbReference>
<evidence type="ECO:0000256" key="2">
    <source>
        <dbReference type="SAM" id="Phobius"/>
    </source>
</evidence>
<keyword evidence="2" id="KW-0812">Transmembrane</keyword>
<dbReference type="OrthoDB" id="3359627at2"/>
<evidence type="ECO:0000259" key="3">
    <source>
        <dbReference type="PROSITE" id="PS50943"/>
    </source>
</evidence>
<dbReference type="GO" id="GO:0003677">
    <property type="term" value="F:DNA binding"/>
    <property type="evidence" value="ECO:0007669"/>
    <property type="project" value="InterPro"/>
</dbReference>
<feature type="compositionally biased region" description="Low complexity" evidence="1">
    <location>
        <begin position="96"/>
        <end position="106"/>
    </location>
</feature>
<name>A0A5P2DSN9_STRVZ</name>
<dbReference type="SUPFAM" id="SSF47413">
    <property type="entry name" value="lambda repressor-like DNA-binding domains"/>
    <property type="match status" value="1"/>
</dbReference>
<dbReference type="InterPro" id="IPR010982">
    <property type="entry name" value="Lambda_DNA-bd_dom_sf"/>
</dbReference>
<feature type="transmembrane region" description="Helical" evidence="2">
    <location>
        <begin position="176"/>
        <end position="198"/>
    </location>
</feature>
<evidence type="ECO:0000256" key="1">
    <source>
        <dbReference type="SAM" id="MobiDB-lite"/>
    </source>
</evidence>
<accession>A0A5P2DSN9</accession>
<keyword evidence="2" id="KW-0472">Membrane</keyword>